<dbReference type="OrthoDB" id="10505835at2759"/>
<sequence length="104" mass="11698">NKTGHGNGDSGWDLTVQHLGCTVLIQCKKHKRGVGIEYADEEVAESPYLIKLTKVNEKENKIVKDLEDFVALNLHVLVEREGIEVVLCNAVMVTNKRIEELDKK</sequence>
<evidence type="ECO:0000313" key="1">
    <source>
        <dbReference type="EMBL" id="CAG8639694.1"/>
    </source>
</evidence>
<name>A0A9N9GYS4_9GLOM</name>
<dbReference type="Proteomes" id="UP000789572">
    <property type="component" value="Unassembled WGS sequence"/>
</dbReference>
<comment type="caution">
    <text evidence="1">The sequence shown here is derived from an EMBL/GenBank/DDBJ whole genome shotgun (WGS) entry which is preliminary data.</text>
</comment>
<dbReference type="EMBL" id="CAJVPJ010003419">
    <property type="protein sequence ID" value="CAG8639694.1"/>
    <property type="molecule type" value="Genomic_DNA"/>
</dbReference>
<protein>
    <submittedName>
        <fullName evidence="1">804_t:CDS:1</fullName>
    </submittedName>
</protein>
<feature type="non-terminal residue" evidence="1">
    <location>
        <position position="104"/>
    </location>
</feature>
<reference evidence="1" key="1">
    <citation type="submission" date="2021-06" db="EMBL/GenBank/DDBJ databases">
        <authorList>
            <person name="Kallberg Y."/>
            <person name="Tangrot J."/>
            <person name="Rosling A."/>
        </authorList>
    </citation>
    <scope>NUCLEOTIDE SEQUENCE</scope>
    <source>
        <strain evidence="1">IA702</strain>
    </source>
</reference>
<gene>
    <name evidence="1" type="ORF">POCULU_LOCUS9349</name>
</gene>
<organism evidence="1 2">
    <name type="scientific">Paraglomus occultum</name>
    <dbReference type="NCBI Taxonomy" id="144539"/>
    <lineage>
        <taxon>Eukaryota</taxon>
        <taxon>Fungi</taxon>
        <taxon>Fungi incertae sedis</taxon>
        <taxon>Mucoromycota</taxon>
        <taxon>Glomeromycotina</taxon>
        <taxon>Glomeromycetes</taxon>
        <taxon>Paraglomerales</taxon>
        <taxon>Paraglomeraceae</taxon>
        <taxon>Paraglomus</taxon>
    </lineage>
</organism>
<evidence type="ECO:0000313" key="2">
    <source>
        <dbReference type="Proteomes" id="UP000789572"/>
    </source>
</evidence>
<accession>A0A9N9GYS4</accession>
<dbReference type="AlphaFoldDB" id="A0A9N9GYS4"/>
<keyword evidence="2" id="KW-1185">Reference proteome</keyword>
<proteinExistence type="predicted"/>